<name>A0A6C0JWR4_9ZZZZ</name>
<dbReference type="EMBL" id="MN740695">
    <property type="protein sequence ID" value="QHU08174.1"/>
    <property type="molecule type" value="Genomic_DNA"/>
</dbReference>
<dbReference type="AlphaFoldDB" id="A0A6C0JWR4"/>
<proteinExistence type="predicted"/>
<reference evidence="1" key="1">
    <citation type="journal article" date="2020" name="Nature">
        <title>Giant virus diversity and host interactions through global metagenomics.</title>
        <authorList>
            <person name="Schulz F."/>
            <person name="Roux S."/>
            <person name="Paez-Espino D."/>
            <person name="Jungbluth S."/>
            <person name="Walsh D.A."/>
            <person name="Denef V.J."/>
            <person name="McMahon K.D."/>
            <person name="Konstantinidis K.T."/>
            <person name="Eloe-Fadrosh E.A."/>
            <person name="Kyrpides N.C."/>
            <person name="Woyke T."/>
        </authorList>
    </citation>
    <scope>NUCLEOTIDE SEQUENCE</scope>
    <source>
        <strain evidence="1">GVMAG-S-1062768-28</strain>
    </source>
</reference>
<protein>
    <submittedName>
        <fullName evidence="1">Uncharacterized protein</fullName>
    </submittedName>
</protein>
<sequence length="134" mass="15516">MKFFYEKENSAIMNESHEMAIMLSGEKLKELGHEIYILTKLRTDVRASQVKMLSESLGIDVEQTIRDYADLISVCNKNRQGQPFILIQHIKGSSRESFSFRKIIAIDDKERCTPTPLILKIYDALGFERPEFVE</sequence>
<organism evidence="1">
    <name type="scientific">viral metagenome</name>
    <dbReference type="NCBI Taxonomy" id="1070528"/>
    <lineage>
        <taxon>unclassified sequences</taxon>
        <taxon>metagenomes</taxon>
        <taxon>organismal metagenomes</taxon>
    </lineage>
</organism>
<accession>A0A6C0JWR4</accession>
<evidence type="ECO:0000313" key="1">
    <source>
        <dbReference type="EMBL" id="QHU08174.1"/>
    </source>
</evidence>